<keyword evidence="3" id="KW-0804">Transcription</keyword>
<dbReference type="PANTHER" id="PTHR47655">
    <property type="entry name" value="QUINIC ACID UTILIZATION ACTIVATOR"/>
    <property type="match status" value="1"/>
</dbReference>
<sequence length="276" mass="30665">MTPPARYRVQKPWKWAVPPPSSVGKVSSDPDCARKRVYQACDRCRIKKAKCDGLQPCTRCQGENAICSYGARSAGHQKVYPPGYAQILEQQNECLVDGLQKMYRRMTDGTGWSGEPVRQNRHGHPCVNDLLTHLGALEKGKGKCFEEEDTVAMQQRLWLSATQKPDRPPPDSDANAPERPLNRSSFLANPGASRQPCKPPMDNAPSTVWPLPPQVVSSARPGTGPPMQTPAPAIRNPQNADWWFPGPWNDAWKMTRMGLADRTTAFLLDPQQVSRA</sequence>
<dbReference type="PROSITE" id="PS00463">
    <property type="entry name" value="ZN2_CY6_FUNGAL_1"/>
    <property type="match status" value="1"/>
</dbReference>
<evidence type="ECO:0000256" key="1">
    <source>
        <dbReference type="ARBA" id="ARBA00023015"/>
    </source>
</evidence>
<dbReference type="VEuPathDB" id="FungiDB:BO71DRAFT_434270"/>
<gene>
    <name evidence="7" type="ORF">BO71DRAFT_434270</name>
</gene>
<dbReference type="AlphaFoldDB" id="A0A319DG13"/>
<keyword evidence="8" id="KW-1185">Reference proteome</keyword>
<dbReference type="Gene3D" id="4.10.240.10">
    <property type="entry name" value="Zn(2)-C6 fungal-type DNA-binding domain"/>
    <property type="match status" value="1"/>
</dbReference>
<dbReference type="GO" id="GO:0003677">
    <property type="term" value="F:DNA binding"/>
    <property type="evidence" value="ECO:0007669"/>
    <property type="project" value="UniProtKB-KW"/>
</dbReference>
<dbReference type="InterPro" id="IPR001138">
    <property type="entry name" value="Zn2Cys6_DnaBD"/>
</dbReference>
<name>A0A319DG13_9EURO</name>
<dbReference type="GO" id="GO:0008270">
    <property type="term" value="F:zinc ion binding"/>
    <property type="evidence" value="ECO:0007669"/>
    <property type="project" value="InterPro"/>
</dbReference>
<dbReference type="Pfam" id="PF00172">
    <property type="entry name" value="Zn_clus"/>
    <property type="match status" value="1"/>
</dbReference>
<dbReference type="InterPro" id="IPR052783">
    <property type="entry name" value="Metabolic/Drug-Res_Regulator"/>
</dbReference>
<dbReference type="OrthoDB" id="4151048at2759"/>
<dbReference type="SUPFAM" id="SSF57701">
    <property type="entry name" value="Zn2/Cys6 DNA-binding domain"/>
    <property type="match status" value="1"/>
</dbReference>
<dbReference type="PROSITE" id="PS50048">
    <property type="entry name" value="ZN2_CY6_FUNGAL_2"/>
    <property type="match status" value="1"/>
</dbReference>
<evidence type="ECO:0000313" key="7">
    <source>
        <dbReference type="EMBL" id="PYH89983.1"/>
    </source>
</evidence>
<dbReference type="Proteomes" id="UP000247810">
    <property type="component" value="Unassembled WGS sequence"/>
</dbReference>
<keyword evidence="4" id="KW-0539">Nucleus</keyword>
<dbReference type="GO" id="GO:0000981">
    <property type="term" value="F:DNA-binding transcription factor activity, RNA polymerase II-specific"/>
    <property type="evidence" value="ECO:0007669"/>
    <property type="project" value="InterPro"/>
</dbReference>
<proteinExistence type="predicted"/>
<evidence type="ECO:0000256" key="2">
    <source>
        <dbReference type="ARBA" id="ARBA00023125"/>
    </source>
</evidence>
<dbReference type="EMBL" id="KZ826003">
    <property type="protein sequence ID" value="PYH89983.1"/>
    <property type="molecule type" value="Genomic_DNA"/>
</dbReference>
<protein>
    <recommendedName>
        <fullName evidence="6">Zn(2)-C6 fungal-type domain-containing protein</fullName>
    </recommendedName>
</protein>
<evidence type="ECO:0000256" key="4">
    <source>
        <dbReference type="ARBA" id="ARBA00023242"/>
    </source>
</evidence>
<feature type="region of interest" description="Disordered" evidence="5">
    <location>
        <begin position="161"/>
        <end position="227"/>
    </location>
</feature>
<dbReference type="CDD" id="cd00067">
    <property type="entry name" value="GAL4"/>
    <property type="match status" value="1"/>
</dbReference>
<dbReference type="PANTHER" id="PTHR47655:SF3">
    <property type="entry name" value="ZN(II)2CYS6 TRANSCRIPTION FACTOR (EUROFUNG)"/>
    <property type="match status" value="1"/>
</dbReference>
<accession>A0A319DG13</accession>
<dbReference type="SMART" id="SM00066">
    <property type="entry name" value="GAL4"/>
    <property type="match status" value="1"/>
</dbReference>
<evidence type="ECO:0000256" key="5">
    <source>
        <dbReference type="SAM" id="MobiDB-lite"/>
    </source>
</evidence>
<feature type="domain" description="Zn(2)-C6 fungal-type" evidence="6">
    <location>
        <begin position="40"/>
        <end position="69"/>
    </location>
</feature>
<keyword evidence="2" id="KW-0238">DNA-binding</keyword>
<organism evidence="7 8">
    <name type="scientific">Aspergillus ellipticus CBS 707.79</name>
    <dbReference type="NCBI Taxonomy" id="1448320"/>
    <lineage>
        <taxon>Eukaryota</taxon>
        <taxon>Fungi</taxon>
        <taxon>Dikarya</taxon>
        <taxon>Ascomycota</taxon>
        <taxon>Pezizomycotina</taxon>
        <taxon>Eurotiomycetes</taxon>
        <taxon>Eurotiomycetidae</taxon>
        <taxon>Eurotiales</taxon>
        <taxon>Aspergillaceae</taxon>
        <taxon>Aspergillus</taxon>
        <taxon>Aspergillus subgen. Circumdati</taxon>
    </lineage>
</organism>
<dbReference type="InterPro" id="IPR036864">
    <property type="entry name" value="Zn2-C6_fun-type_DNA-bd_sf"/>
</dbReference>
<reference evidence="7 8" key="1">
    <citation type="submission" date="2018-02" db="EMBL/GenBank/DDBJ databases">
        <title>The genomes of Aspergillus section Nigri reveals drivers in fungal speciation.</title>
        <authorList>
            <consortium name="DOE Joint Genome Institute"/>
            <person name="Vesth T.C."/>
            <person name="Nybo J."/>
            <person name="Theobald S."/>
            <person name="Brandl J."/>
            <person name="Frisvad J.C."/>
            <person name="Nielsen K.F."/>
            <person name="Lyhne E.K."/>
            <person name="Kogle M.E."/>
            <person name="Kuo A."/>
            <person name="Riley R."/>
            <person name="Clum A."/>
            <person name="Nolan M."/>
            <person name="Lipzen A."/>
            <person name="Salamov A."/>
            <person name="Henrissat B."/>
            <person name="Wiebenga A."/>
            <person name="De vries R.P."/>
            <person name="Grigoriev I.V."/>
            <person name="Mortensen U.H."/>
            <person name="Andersen M.R."/>
            <person name="Baker S.E."/>
        </authorList>
    </citation>
    <scope>NUCLEOTIDE SEQUENCE [LARGE SCALE GENOMIC DNA]</scope>
    <source>
        <strain evidence="7 8">CBS 707.79</strain>
    </source>
</reference>
<evidence type="ECO:0000259" key="6">
    <source>
        <dbReference type="PROSITE" id="PS50048"/>
    </source>
</evidence>
<keyword evidence="1" id="KW-0805">Transcription regulation</keyword>
<dbReference type="STRING" id="1448320.A0A319DG13"/>
<evidence type="ECO:0000256" key="3">
    <source>
        <dbReference type="ARBA" id="ARBA00023163"/>
    </source>
</evidence>
<dbReference type="GO" id="GO:0009893">
    <property type="term" value="P:positive regulation of metabolic process"/>
    <property type="evidence" value="ECO:0007669"/>
    <property type="project" value="UniProtKB-ARBA"/>
</dbReference>
<evidence type="ECO:0000313" key="8">
    <source>
        <dbReference type="Proteomes" id="UP000247810"/>
    </source>
</evidence>